<feature type="domain" description="G-protein coupled receptors family 1 profile" evidence="6">
    <location>
        <begin position="39"/>
        <end position="246"/>
    </location>
</feature>
<dbReference type="PROSITE" id="PS00237">
    <property type="entry name" value="G_PROTEIN_RECEP_F1_1"/>
    <property type="match status" value="1"/>
</dbReference>
<feature type="transmembrane region" description="Helical" evidence="5">
    <location>
        <begin position="239"/>
        <end position="258"/>
    </location>
</feature>
<dbReference type="Gene3D" id="1.20.1070.10">
    <property type="entry name" value="Rhodopsin 7-helix transmembrane proteins"/>
    <property type="match status" value="1"/>
</dbReference>
<reference evidence="8" key="1">
    <citation type="submission" date="2022-11" db="UniProtKB">
        <authorList>
            <consortium name="WormBaseParasite"/>
        </authorList>
    </citation>
    <scope>IDENTIFICATION</scope>
</reference>
<dbReference type="AlphaFoldDB" id="A0A915HLC0"/>
<dbReference type="InterPro" id="IPR017452">
    <property type="entry name" value="GPCR_Rhodpsn_7TM"/>
</dbReference>
<evidence type="ECO:0000256" key="2">
    <source>
        <dbReference type="ARBA" id="ARBA00022692"/>
    </source>
</evidence>
<evidence type="ECO:0000256" key="5">
    <source>
        <dbReference type="SAM" id="Phobius"/>
    </source>
</evidence>
<keyword evidence="7" id="KW-1185">Reference proteome</keyword>
<dbReference type="PROSITE" id="PS50262">
    <property type="entry name" value="G_PROTEIN_RECEP_F1_2"/>
    <property type="match status" value="1"/>
</dbReference>
<dbReference type="SUPFAM" id="SSF81321">
    <property type="entry name" value="Family A G protein-coupled receptor-like"/>
    <property type="match status" value="1"/>
</dbReference>
<name>A0A915HLC0_ROMCU</name>
<feature type="transmembrane region" description="Helical" evidence="5">
    <location>
        <begin position="26"/>
        <end position="49"/>
    </location>
</feature>
<evidence type="ECO:0000256" key="1">
    <source>
        <dbReference type="ARBA" id="ARBA00004370"/>
    </source>
</evidence>
<keyword evidence="3 5" id="KW-1133">Transmembrane helix</keyword>
<dbReference type="InterPro" id="IPR000276">
    <property type="entry name" value="GPCR_Rhodpsn"/>
</dbReference>
<comment type="subcellular location">
    <subcellularLocation>
        <location evidence="1">Membrane</location>
    </subcellularLocation>
</comment>
<keyword evidence="4 5" id="KW-0472">Membrane</keyword>
<dbReference type="InterPro" id="IPR019424">
    <property type="entry name" value="7TM_GPCR_Srsx"/>
</dbReference>
<feature type="transmembrane region" description="Helical" evidence="5">
    <location>
        <begin position="99"/>
        <end position="122"/>
    </location>
</feature>
<dbReference type="GO" id="GO:0016020">
    <property type="term" value="C:membrane"/>
    <property type="evidence" value="ECO:0007669"/>
    <property type="project" value="UniProtKB-SubCell"/>
</dbReference>
<feature type="transmembrane region" description="Helical" evidence="5">
    <location>
        <begin position="278"/>
        <end position="297"/>
    </location>
</feature>
<evidence type="ECO:0000313" key="8">
    <source>
        <dbReference type="WBParaSite" id="nRc.2.0.1.t02768-RA"/>
    </source>
</evidence>
<feature type="transmembrane region" description="Helical" evidence="5">
    <location>
        <begin position="189"/>
        <end position="211"/>
    </location>
</feature>
<proteinExistence type="predicted"/>
<dbReference type="Proteomes" id="UP000887565">
    <property type="component" value="Unplaced"/>
</dbReference>
<sequence>MNNSSLSTTSDYELSMIFLNAQIPAYMLWILAATVNASTSLLSILVLHVTKLMSQKLRTIVIVHLVCEILHNTTNITEAIFHISMALLKKAETTTAYQCFQYIGFTFCLMSFSNFIMFLVSIDRFLAIYYPSFYNTETHYSAMIKAIIVEIFAEFSRLFSAYFDIYPAGRIPVCLHRASQGLYFGYYQLYVTVFLSVAPVLLYFSCFVNLWNGYYKARKSQNGNLVDVKKHLRDKITRALVFMTIWQLLTTNIASFFAPFTRNLPYKGSLIGPYFGTLFYVNGLAFFIANCVYVKTFRDGCRKILRKIFLCRSMAEINDLQITGGRIVINSSNFTKHSSHLK</sequence>
<organism evidence="7 8">
    <name type="scientific">Romanomermis culicivorax</name>
    <name type="common">Nematode worm</name>
    <dbReference type="NCBI Taxonomy" id="13658"/>
    <lineage>
        <taxon>Eukaryota</taxon>
        <taxon>Metazoa</taxon>
        <taxon>Ecdysozoa</taxon>
        <taxon>Nematoda</taxon>
        <taxon>Enoplea</taxon>
        <taxon>Dorylaimia</taxon>
        <taxon>Mermithida</taxon>
        <taxon>Mermithoidea</taxon>
        <taxon>Mermithidae</taxon>
        <taxon>Romanomermis</taxon>
    </lineage>
</organism>
<protein>
    <submittedName>
        <fullName evidence="8">G-protein coupled receptors family 1 profile domain-containing protein</fullName>
    </submittedName>
</protein>
<accession>A0A915HLC0</accession>
<evidence type="ECO:0000256" key="4">
    <source>
        <dbReference type="ARBA" id="ARBA00023136"/>
    </source>
</evidence>
<dbReference type="WBParaSite" id="nRc.2.0.1.t02768-RA">
    <property type="protein sequence ID" value="nRc.2.0.1.t02768-RA"/>
    <property type="gene ID" value="nRc.2.0.1.g02768"/>
</dbReference>
<evidence type="ECO:0000256" key="3">
    <source>
        <dbReference type="ARBA" id="ARBA00022989"/>
    </source>
</evidence>
<evidence type="ECO:0000313" key="7">
    <source>
        <dbReference type="Proteomes" id="UP000887565"/>
    </source>
</evidence>
<evidence type="ECO:0000259" key="6">
    <source>
        <dbReference type="PROSITE" id="PS50262"/>
    </source>
</evidence>
<dbReference type="GO" id="GO:0004930">
    <property type="term" value="F:G protein-coupled receptor activity"/>
    <property type="evidence" value="ECO:0007669"/>
    <property type="project" value="InterPro"/>
</dbReference>
<dbReference type="Pfam" id="PF10320">
    <property type="entry name" value="7TM_GPCR_Srsx"/>
    <property type="match status" value="1"/>
</dbReference>
<keyword evidence="2 5" id="KW-0812">Transmembrane</keyword>